<feature type="region of interest" description="Disordered" evidence="1">
    <location>
        <begin position="1"/>
        <end position="26"/>
    </location>
</feature>
<gene>
    <name evidence="2" type="ORF">KIN20_007489</name>
</gene>
<feature type="region of interest" description="Disordered" evidence="1">
    <location>
        <begin position="40"/>
        <end position="59"/>
    </location>
</feature>
<feature type="region of interest" description="Disordered" evidence="1">
    <location>
        <begin position="248"/>
        <end position="275"/>
    </location>
</feature>
<reference evidence="2" key="1">
    <citation type="submission" date="2021-06" db="EMBL/GenBank/DDBJ databases">
        <title>Parelaphostrongylus tenuis whole genome reference sequence.</title>
        <authorList>
            <person name="Garwood T.J."/>
            <person name="Larsen P.A."/>
            <person name="Fountain-Jones N.M."/>
            <person name="Garbe J.R."/>
            <person name="Macchietto M.G."/>
            <person name="Kania S.A."/>
            <person name="Gerhold R.W."/>
            <person name="Richards J.E."/>
            <person name="Wolf T.M."/>
        </authorList>
    </citation>
    <scope>NUCLEOTIDE SEQUENCE</scope>
    <source>
        <strain evidence="2">MNPRO001-30</strain>
        <tissue evidence="2">Meninges</tissue>
    </source>
</reference>
<protein>
    <submittedName>
        <fullName evidence="2">Uncharacterized protein</fullName>
    </submittedName>
</protein>
<dbReference type="EMBL" id="JAHQIW010001081">
    <property type="protein sequence ID" value="KAJ1351479.1"/>
    <property type="molecule type" value="Genomic_DNA"/>
</dbReference>
<name>A0AAD5MVM1_PARTN</name>
<sequence length="407" mass="45293">MDRTFFIGGGQQATEMLPDSVTSGQVVDSEDAPLLQHTFPFSTESPRQSDENTGSNSPAALREKISPVHGHPRVNNQVNLGHVPVQPIIPVNNGKYDDSSTKFQMSLLHLTPESYPIFPSSQNSKINQPISQHQVMYDAGNVAEIGFYRDSLHQQYNNANVNIPDDRPRKNRGQFQVPTTVFPYHLQMTASDTGHAQDRIQERFGKSEILTPMKNYSESRKQENPYHAQSREALPSLTITAVPEPTQEGHIFSRTPNGYQGLSHESRREQRDQTTVTNSAFVEDLLLHSSEPTLSAVTPFPYILQSLLEQGPKNQSLVTLASNSYVRDPLSATLNYYVLSQLLSTSTETSLLRTKLPNETSGVSAKYSETPFVSTAPTQPSSYTSISQLQSSAESDVLVRLFYFLSK</sequence>
<proteinExistence type="predicted"/>
<keyword evidence="3" id="KW-1185">Reference proteome</keyword>
<comment type="caution">
    <text evidence="2">The sequence shown here is derived from an EMBL/GenBank/DDBJ whole genome shotgun (WGS) entry which is preliminary data.</text>
</comment>
<feature type="compositionally biased region" description="Polar residues" evidence="1">
    <location>
        <begin position="40"/>
        <end position="58"/>
    </location>
</feature>
<evidence type="ECO:0000313" key="2">
    <source>
        <dbReference type="EMBL" id="KAJ1351479.1"/>
    </source>
</evidence>
<organism evidence="2 3">
    <name type="scientific">Parelaphostrongylus tenuis</name>
    <name type="common">Meningeal worm</name>
    <dbReference type="NCBI Taxonomy" id="148309"/>
    <lineage>
        <taxon>Eukaryota</taxon>
        <taxon>Metazoa</taxon>
        <taxon>Ecdysozoa</taxon>
        <taxon>Nematoda</taxon>
        <taxon>Chromadorea</taxon>
        <taxon>Rhabditida</taxon>
        <taxon>Rhabditina</taxon>
        <taxon>Rhabditomorpha</taxon>
        <taxon>Strongyloidea</taxon>
        <taxon>Metastrongylidae</taxon>
        <taxon>Parelaphostrongylus</taxon>
    </lineage>
</organism>
<accession>A0AAD5MVM1</accession>
<evidence type="ECO:0000256" key="1">
    <source>
        <dbReference type="SAM" id="MobiDB-lite"/>
    </source>
</evidence>
<dbReference type="Proteomes" id="UP001196413">
    <property type="component" value="Unassembled WGS sequence"/>
</dbReference>
<evidence type="ECO:0000313" key="3">
    <source>
        <dbReference type="Proteomes" id="UP001196413"/>
    </source>
</evidence>
<dbReference type="AlphaFoldDB" id="A0AAD5MVM1"/>